<dbReference type="Proteomes" id="UP000193986">
    <property type="component" value="Unassembled WGS sequence"/>
</dbReference>
<dbReference type="InParanoid" id="A0A1Y2AYV6"/>
<accession>A0A1Y2AYV6</accession>
<comment type="caution">
    <text evidence="1">The sequence shown here is derived from an EMBL/GenBank/DDBJ whole genome shotgun (WGS) entry which is preliminary data.</text>
</comment>
<dbReference type="OrthoDB" id="2564497at2759"/>
<protein>
    <submittedName>
        <fullName evidence="1">Uncharacterized protein</fullName>
    </submittedName>
</protein>
<keyword evidence="2" id="KW-1185">Reference proteome</keyword>
<proteinExistence type="predicted"/>
<sequence length="95" mass="11226">MYSEGFNQPCALEKTLMAADEHLGRSDLADFIRRGKKFQRLLDILTFQVYKVEHLNATRRAFLDLPDDGQIEPSTQDEWIRLAMKKYKDDEGYRR</sequence>
<dbReference type="STRING" id="71784.A0A1Y2AYV6"/>
<evidence type="ECO:0000313" key="1">
    <source>
        <dbReference type="EMBL" id="ORY27480.1"/>
    </source>
</evidence>
<name>A0A1Y2AYV6_9TREE</name>
<organism evidence="1 2">
    <name type="scientific">Naematelia encephala</name>
    <dbReference type="NCBI Taxonomy" id="71784"/>
    <lineage>
        <taxon>Eukaryota</taxon>
        <taxon>Fungi</taxon>
        <taxon>Dikarya</taxon>
        <taxon>Basidiomycota</taxon>
        <taxon>Agaricomycotina</taxon>
        <taxon>Tremellomycetes</taxon>
        <taxon>Tremellales</taxon>
        <taxon>Naemateliaceae</taxon>
        <taxon>Naematelia</taxon>
    </lineage>
</organism>
<reference evidence="1 2" key="1">
    <citation type="submission" date="2016-07" db="EMBL/GenBank/DDBJ databases">
        <title>Pervasive Adenine N6-methylation of Active Genes in Fungi.</title>
        <authorList>
            <consortium name="DOE Joint Genome Institute"/>
            <person name="Mondo S.J."/>
            <person name="Dannebaum R.O."/>
            <person name="Kuo R.C."/>
            <person name="Labutti K."/>
            <person name="Haridas S."/>
            <person name="Kuo A."/>
            <person name="Salamov A."/>
            <person name="Ahrendt S.R."/>
            <person name="Lipzen A."/>
            <person name="Sullivan W."/>
            <person name="Andreopoulos W.B."/>
            <person name="Clum A."/>
            <person name="Lindquist E."/>
            <person name="Daum C."/>
            <person name="Ramamoorthy G.K."/>
            <person name="Gryganskyi A."/>
            <person name="Culley D."/>
            <person name="Magnuson J.K."/>
            <person name="James T.Y."/>
            <person name="O'Malley M.A."/>
            <person name="Stajich J.E."/>
            <person name="Spatafora J.W."/>
            <person name="Visel A."/>
            <person name="Grigoriev I.V."/>
        </authorList>
    </citation>
    <scope>NUCLEOTIDE SEQUENCE [LARGE SCALE GENOMIC DNA]</scope>
    <source>
        <strain evidence="1 2">68-887.2</strain>
    </source>
</reference>
<dbReference type="EMBL" id="MCFC01000038">
    <property type="protein sequence ID" value="ORY27480.1"/>
    <property type="molecule type" value="Genomic_DNA"/>
</dbReference>
<dbReference type="AlphaFoldDB" id="A0A1Y2AYV6"/>
<gene>
    <name evidence="1" type="ORF">BCR39DRAFT_538204</name>
</gene>
<evidence type="ECO:0000313" key="2">
    <source>
        <dbReference type="Proteomes" id="UP000193986"/>
    </source>
</evidence>